<evidence type="ECO:0000313" key="5">
    <source>
        <dbReference type="EMBL" id="PQJ62573.1"/>
    </source>
</evidence>
<comment type="catalytic activity">
    <reaction evidence="1 4">
        <text>(4aS,6R)-4a-hydroxy-L-erythro-5,6,7,8-tetrahydrobiopterin = (6R)-L-erythro-6,7-dihydrobiopterin + H2O</text>
        <dbReference type="Rhea" id="RHEA:11920"/>
        <dbReference type="ChEBI" id="CHEBI:15377"/>
        <dbReference type="ChEBI" id="CHEBI:15642"/>
        <dbReference type="ChEBI" id="CHEBI:43120"/>
        <dbReference type="EC" id="4.2.1.96"/>
    </reaction>
</comment>
<dbReference type="CDD" id="cd00913">
    <property type="entry name" value="PCD_DCoH_subfamily_a"/>
    <property type="match status" value="1"/>
</dbReference>
<dbReference type="Pfam" id="PF01329">
    <property type="entry name" value="Pterin_4a"/>
    <property type="match status" value="1"/>
</dbReference>
<dbReference type="OrthoDB" id="5294615at2"/>
<dbReference type="RefSeq" id="WP_105062367.1">
    <property type="nucleotide sequence ID" value="NZ_MSCJ01000003.1"/>
</dbReference>
<dbReference type="EC" id="4.2.1.96" evidence="4"/>
<accession>A0A2S7VK98</accession>
<evidence type="ECO:0000256" key="1">
    <source>
        <dbReference type="ARBA" id="ARBA00001554"/>
    </source>
</evidence>
<dbReference type="PANTHER" id="PTHR42805:SF1">
    <property type="entry name" value="PTERIN-4-ALPHA-CARBINOLAMINE DEHYDRATASE-RELATED"/>
    <property type="match status" value="1"/>
</dbReference>
<protein>
    <recommendedName>
        <fullName evidence="4">Putative pterin-4-alpha-carbinolamine dehydratase</fullName>
        <shortName evidence="4">PHS</shortName>
        <ecNumber evidence="4">4.2.1.96</ecNumber>
    </recommendedName>
    <alternativeName>
        <fullName evidence="4">4-alpha-hydroxy-tetrahydropterin dehydratase</fullName>
    </alternativeName>
    <alternativeName>
        <fullName evidence="4">Pterin carbinolamine dehydratase</fullName>
        <shortName evidence="4">PCD</shortName>
    </alternativeName>
</protein>
<keyword evidence="3 4" id="KW-0456">Lyase</keyword>
<evidence type="ECO:0000256" key="3">
    <source>
        <dbReference type="ARBA" id="ARBA00023239"/>
    </source>
</evidence>
<dbReference type="Proteomes" id="UP000238730">
    <property type="component" value="Unassembled WGS sequence"/>
</dbReference>
<organism evidence="5 6">
    <name type="scientific">Photobacterium angustum</name>
    <dbReference type="NCBI Taxonomy" id="661"/>
    <lineage>
        <taxon>Bacteria</taxon>
        <taxon>Pseudomonadati</taxon>
        <taxon>Pseudomonadota</taxon>
        <taxon>Gammaproteobacteria</taxon>
        <taxon>Vibrionales</taxon>
        <taxon>Vibrionaceae</taxon>
        <taxon>Photobacterium</taxon>
    </lineage>
</organism>
<dbReference type="AlphaFoldDB" id="A0A2S7VK98"/>
<dbReference type="EMBL" id="MSCJ01000003">
    <property type="protein sequence ID" value="PQJ62573.1"/>
    <property type="molecule type" value="Genomic_DNA"/>
</dbReference>
<evidence type="ECO:0000256" key="4">
    <source>
        <dbReference type="HAMAP-Rule" id="MF_00434"/>
    </source>
</evidence>
<dbReference type="InterPro" id="IPR001533">
    <property type="entry name" value="Pterin_deHydtase"/>
</dbReference>
<dbReference type="GO" id="GO:0006729">
    <property type="term" value="P:tetrahydrobiopterin biosynthetic process"/>
    <property type="evidence" value="ECO:0007669"/>
    <property type="project" value="InterPro"/>
</dbReference>
<sequence length="113" mass="13082">MTSLDKLKCEACHSGSPKLSDEVLAEYMEALPEWQIISPNGVNRITRTFKFSNYKQAWEFSNKVSQLAEEEFHHPTLVLEWGKVTVTWWTHDIKGIHLNDVICAKNTEKLYLS</sequence>
<dbReference type="GO" id="GO:0008124">
    <property type="term" value="F:4-alpha-hydroxytetrahydrobiopterin dehydratase activity"/>
    <property type="evidence" value="ECO:0007669"/>
    <property type="project" value="UniProtKB-UniRule"/>
</dbReference>
<dbReference type="SUPFAM" id="SSF55248">
    <property type="entry name" value="PCD-like"/>
    <property type="match status" value="1"/>
</dbReference>
<comment type="similarity">
    <text evidence="2 4">Belongs to the pterin-4-alpha-carbinolamine dehydratase family.</text>
</comment>
<dbReference type="Gene3D" id="3.30.1360.20">
    <property type="entry name" value="Transcriptional coactivator/pterin dehydratase"/>
    <property type="match status" value="1"/>
</dbReference>
<dbReference type="NCBIfam" id="NF002016">
    <property type="entry name" value="PRK00823.1-1"/>
    <property type="match status" value="1"/>
</dbReference>
<evidence type="ECO:0000256" key="2">
    <source>
        <dbReference type="ARBA" id="ARBA00006472"/>
    </source>
</evidence>
<evidence type="ECO:0000313" key="6">
    <source>
        <dbReference type="Proteomes" id="UP000238730"/>
    </source>
</evidence>
<dbReference type="InterPro" id="IPR050376">
    <property type="entry name" value="Pterin-4-alpha-carb_dehyd"/>
</dbReference>
<proteinExistence type="inferred from homology"/>
<comment type="caution">
    <text evidence="5">The sequence shown here is derived from an EMBL/GenBank/DDBJ whole genome shotgun (WGS) entry which is preliminary data.</text>
</comment>
<dbReference type="PANTHER" id="PTHR42805">
    <property type="entry name" value="PTERIN-4-ALPHA-CARBINOLAMINE DEHYDRATASE-RELATED"/>
    <property type="match status" value="1"/>
</dbReference>
<reference evidence="5 6" key="1">
    <citation type="submission" date="2016-12" db="EMBL/GenBank/DDBJ databases">
        <title>Diversity of luminous bacteria.</title>
        <authorList>
            <person name="Yoshizawa S."/>
            <person name="Kogure K."/>
        </authorList>
    </citation>
    <scope>NUCLEOTIDE SEQUENCE [LARGE SCALE GENOMIC DNA]</scope>
    <source>
        <strain evidence="5 6">LC1-200</strain>
    </source>
</reference>
<dbReference type="InterPro" id="IPR036428">
    <property type="entry name" value="PCD_sf"/>
</dbReference>
<name>A0A2S7VK98_PHOAN</name>
<dbReference type="HAMAP" id="MF_00434">
    <property type="entry name" value="Pterin_4_alpha"/>
    <property type="match status" value="1"/>
</dbReference>
<gene>
    <name evidence="5" type="ORF">BTO08_20305</name>
</gene>